<dbReference type="InterPro" id="IPR044974">
    <property type="entry name" value="Disease_R_plants"/>
</dbReference>
<evidence type="ECO:0000313" key="5">
    <source>
        <dbReference type="EMBL" id="AES87242.1"/>
    </source>
</evidence>
<dbReference type="GO" id="GO:0006952">
    <property type="term" value="P:defense response"/>
    <property type="evidence" value="ECO:0007669"/>
    <property type="project" value="InterPro"/>
</dbReference>
<keyword evidence="7" id="KW-1185">Reference proteome</keyword>
<feature type="domain" description="Disease resistance protein RPS4B/Roq1-like leucine-rich repeats" evidence="4">
    <location>
        <begin position="284"/>
        <end position="444"/>
    </location>
</feature>
<reference evidence="6" key="3">
    <citation type="submission" date="2015-04" db="UniProtKB">
        <authorList>
            <consortium name="EnsemblPlants"/>
        </authorList>
    </citation>
    <scope>IDENTIFICATION</scope>
    <source>
        <strain evidence="6">cv. Jemalong A17</strain>
    </source>
</reference>
<sequence length="974" mass="112049">MGIDLGKYRKVPHADIQGVLEISYYSLSELERKIFLDCACFFKGEKWVYVERVLEACDYSPSFRVFASKCLMIDENGCLEMHDLIQDMGREVVRKKSLLIPGNRSRLWYHKDILQVLKENSGSCEIEGIMLHPPMHDVVDQWTNTAFEKMKNLKILIVRNATFSTGPSCLPNSLRLLDWMGFPLKFFPPDFYPDRIVDINLSHSPLILENLQKFEDLTFINLSHCQSITQIPDLSGAKSLRVLTLDRCHRLEGFHELFGICMSNLVCLSASECTILRSFVPKMYFPSLEVLSFNFCTRLEHFPDVMRNMDKPLNIHLSIGKLTGLEYVDMSTCKQLKYLSKSFISLPKQITLKFDECSKLGESFKRFKVSHSMENGCPNFKELYFSKANLSCEDLHIILEIFPKLEYLNVSHDEFASLPVCIKGSLQLKVLDISFCRNLMDIPQLPSSIQKVDARYCQSLFPKDSNMLWCRKERIQVVMPKTEIPNWFDYAGSENIPIFWARRNFPFVALILTELMSDKSYIIDLHLYIEGQEICRKDFYYCSVGKHHVLMCDLGTLIHDEEWKSLDACLGDNWKSIQKTNSDDIQFSCPYSTDDVPVPSSPLIQKPSPKQKMRQIENLDLVETFVHYLNTFKSEHCASVADELLGWCRYAMADVKGEPHSACTYGTSLIQEHAEHVWHVGHILEMLMRSETNLISDAQVQSAGQVIVDLLTTTARHVKEKGHEALYINISIPIILEECECLLHADLAEQLESSQTLLPQQQKKRGVKKPRGTGESLFWKGAEDEVSAPRRRYWGSVELQDGDPLVWRSWNGKETFWERRKIQSQGKLKAYIVPEDVPISEKYMMETAIIKGQERLGRLGCNFKRTTYGKLRVEVDAKCGNIRMEHNAQNQKQRELGGQIHSTNQKQNKMSLSKKSLIMWIGYSSLGVVEIVLNRTPYMGASGFEYTLKPCNDLIEHLRGKDGEKRYFLLVSTL</sequence>
<name>G7JDB4_MEDTR</name>
<evidence type="ECO:0000313" key="7">
    <source>
        <dbReference type="Proteomes" id="UP000002051"/>
    </source>
</evidence>
<reference evidence="5 7" key="2">
    <citation type="journal article" date="2014" name="BMC Genomics">
        <title>An improved genome release (version Mt4.0) for the model legume Medicago truncatula.</title>
        <authorList>
            <person name="Tang H."/>
            <person name="Krishnakumar V."/>
            <person name="Bidwell S."/>
            <person name="Rosen B."/>
            <person name="Chan A."/>
            <person name="Zhou S."/>
            <person name="Gentzbittel L."/>
            <person name="Childs K.L."/>
            <person name="Yandell M."/>
            <person name="Gundlach H."/>
            <person name="Mayer K.F."/>
            <person name="Schwartz D.C."/>
            <person name="Town C.D."/>
        </authorList>
    </citation>
    <scope>GENOME REANNOTATION</scope>
    <source>
        <strain evidence="6 7">cv. Jemalong A17</strain>
    </source>
</reference>
<dbReference type="InterPro" id="IPR058546">
    <property type="entry name" value="RPS4B/Roq1-like_LRR"/>
</dbReference>
<dbReference type="PANTHER" id="PTHR11017:SF252">
    <property type="entry name" value="RESISTANCE PROTEIN (TIR-NBS-LRR CLASS), PUTATIVE-RELATED"/>
    <property type="match status" value="1"/>
</dbReference>
<feature type="domain" description="Disease resistance protein Roq1-like winged-helix" evidence="3">
    <location>
        <begin position="30"/>
        <end position="97"/>
    </location>
</feature>
<dbReference type="OMA" id="HETLHIN"/>
<evidence type="ECO:0000313" key="6">
    <source>
        <dbReference type="EnsemblPlants" id="AES87242"/>
    </source>
</evidence>
<dbReference type="Gene3D" id="3.80.10.10">
    <property type="entry name" value="Ribonuclease Inhibitor"/>
    <property type="match status" value="2"/>
</dbReference>
<keyword evidence="2" id="KW-0611">Plant defense</keyword>
<evidence type="ECO:0000256" key="2">
    <source>
        <dbReference type="ARBA" id="ARBA00022821"/>
    </source>
</evidence>
<dbReference type="HOGENOM" id="CLU_304921_0_0_1"/>
<accession>G7JDB4</accession>
<dbReference type="SUPFAM" id="SSF46785">
    <property type="entry name" value="Winged helix' DNA-binding domain"/>
    <property type="match status" value="1"/>
</dbReference>
<evidence type="ECO:0000256" key="1">
    <source>
        <dbReference type="ARBA" id="ARBA00022737"/>
    </source>
</evidence>
<dbReference type="EnsemblPlants" id="AES87242">
    <property type="protein sequence ID" value="AES87242"/>
    <property type="gene ID" value="MTR_4g023220"/>
</dbReference>
<dbReference type="EMBL" id="CM001220">
    <property type="protein sequence ID" value="AES87242.1"/>
    <property type="molecule type" value="Genomic_DNA"/>
</dbReference>
<dbReference type="SUPFAM" id="SSF52058">
    <property type="entry name" value="L domain-like"/>
    <property type="match status" value="1"/>
</dbReference>
<evidence type="ECO:0000259" key="3">
    <source>
        <dbReference type="Pfam" id="PF23282"/>
    </source>
</evidence>
<reference evidence="5 7" key="1">
    <citation type="journal article" date="2011" name="Nature">
        <title>The Medicago genome provides insight into the evolution of rhizobial symbioses.</title>
        <authorList>
            <person name="Young N.D."/>
            <person name="Debelle F."/>
            <person name="Oldroyd G.E."/>
            <person name="Geurts R."/>
            <person name="Cannon S.B."/>
            <person name="Udvardi M.K."/>
            <person name="Benedito V.A."/>
            <person name="Mayer K.F."/>
            <person name="Gouzy J."/>
            <person name="Schoof H."/>
            <person name="Van de Peer Y."/>
            <person name="Proost S."/>
            <person name="Cook D.R."/>
            <person name="Meyers B.C."/>
            <person name="Spannagl M."/>
            <person name="Cheung F."/>
            <person name="De Mita S."/>
            <person name="Krishnakumar V."/>
            <person name="Gundlach H."/>
            <person name="Zhou S."/>
            <person name="Mudge J."/>
            <person name="Bharti A.K."/>
            <person name="Murray J.D."/>
            <person name="Naoumkina M.A."/>
            <person name="Rosen B."/>
            <person name="Silverstein K.A."/>
            <person name="Tang H."/>
            <person name="Rombauts S."/>
            <person name="Zhao P.X."/>
            <person name="Zhou P."/>
            <person name="Barbe V."/>
            <person name="Bardou P."/>
            <person name="Bechner M."/>
            <person name="Bellec A."/>
            <person name="Berger A."/>
            <person name="Berges H."/>
            <person name="Bidwell S."/>
            <person name="Bisseling T."/>
            <person name="Choisne N."/>
            <person name="Couloux A."/>
            <person name="Denny R."/>
            <person name="Deshpande S."/>
            <person name="Dai X."/>
            <person name="Doyle J.J."/>
            <person name="Dudez A.M."/>
            <person name="Farmer A.D."/>
            <person name="Fouteau S."/>
            <person name="Franken C."/>
            <person name="Gibelin C."/>
            <person name="Gish J."/>
            <person name="Goldstein S."/>
            <person name="Gonzalez A.J."/>
            <person name="Green P.J."/>
            <person name="Hallab A."/>
            <person name="Hartog M."/>
            <person name="Hua A."/>
            <person name="Humphray S.J."/>
            <person name="Jeong D.H."/>
            <person name="Jing Y."/>
            <person name="Jocker A."/>
            <person name="Kenton S.M."/>
            <person name="Kim D.J."/>
            <person name="Klee K."/>
            <person name="Lai H."/>
            <person name="Lang C."/>
            <person name="Lin S."/>
            <person name="Macmil S.L."/>
            <person name="Magdelenat G."/>
            <person name="Matthews L."/>
            <person name="McCorrison J."/>
            <person name="Monaghan E.L."/>
            <person name="Mun J.H."/>
            <person name="Najar F.Z."/>
            <person name="Nicholson C."/>
            <person name="Noirot C."/>
            <person name="O'Bleness M."/>
            <person name="Paule C.R."/>
            <person name="Poulain J."/>
            <person name="Prion F."/>
            <person name="Qin B."/>
            <person name="Qu C."/>
            <person name="Retzel E.F."/>
            <person name="Riddle C."/>
            <person name="Sallet E."/>
            <person name="Samain S."/>
            <person name="Samson N."/>
            <person name="Sanders I."/>
            <person name="Saurat O."/>
            <person name="Scarpelli C."/>
            <person name="Schiex T."/>
            <person name="Segurens B."/>
            <person name="Severin A.J."/>
            <person name="Sherrier D.J."/>
            <person name="Shi R."/>
            <person name="Sims S."/>
            <person name="Singer S.R."/>
            <person name="Sinharoy S."/>
            <person name="Sterck L."/>
            <person name="Viollet A."/>
            <person name="Wang B.B."/>
            <person name="Wang K."/>
            <person name="Wang M."/>
            <person name="Wang X."/>
            <person name="Warfsmann J."/>
            <person name="Weissenbach J."/>
            <person name="White D.D."/>
            <person name="White J.D."/>
            <person name="Wiley G.B."/>
            <person name="Wincker P."/>
            <person name="Xing Y."/>
            <person name="Yang L."/>
            <person name="Yao Z."/>
            <person name="Ying F."/>
            <person name="Zhai J."/>
            <person name="Zhou L."/>
            <person name="Zuber A."/>
            <person name="Denarie J."/>
            <person name="Dixon R.A."/>
            <person name="May G.D."/>
            <person name="Schwartz D.C."/>
            <person name="Rogers J."/>
            <person name="Quetier F."/>
            <person name="Town C.D."/>
            <person name="Roe B.A."/>
        </authorList>
    </citation>
    <scope>NUCLEOTIDE SEQUENCE [LARGE SCALE GENOMIC DNA]</scope>
    <source>
        <strain evidence="5">A17</strain>
        <strain evidence="6 7">cv. Jemalong A17</strain>
    </source>
</reference>
<dbReference type="PaxDb" id="3880-AES87242"/>
<evidence type="ECO:0000259" key="4">
    <source>
        <dbReference type="Pfam" id="PF23286"/>
    </source>
</evidence>
<dbReference type="InterPro" id="IPR058192">
    <property type="entry name" value="WHD_ROQ1-like"/>
</dbReference>
<dbReference type="AlphaFoldDB" id="G7JDB4"/>
<protein>
    <submittedName>
        <fullName evidence="5">Resistance domain protein, putative</fullName>
    </submittedName>
</protein>
<organism evidence="5 7">
    <name type="scientific">Medicago truncatula</name>
    <name type="common">Barrel medic</name>
    <name type="synonym">Medicago tribuloides</name>
    <dbReference type="NCBI Taxonomy" id="3880"/>
    <lineage>
        <taxon>Eukaryota</taxon>
        <taxon>Viridiplantae</taxon>
        <taxon>Streptophyta</taxon>
        <taxon>Embryophyta</taxon>
        <taxon>Tracheophyta</taxon>
        <taxon>Spermatophyta</taxon>
        <taxon>Magnoliopsida</taxon>
        <taxon>eudicotyledons</taxon>
        <taxon>Gunneridae</taxon>
        <taxon>Pentapetalae</taxon>
        <taxon>rosids</taxon>
        <taxon>fabids</taxon>
        <taxon>Fabales</taxon>
        <taxon>Fabaceae</taxon>
        <taxon>Papilionoideae</taxon>
        <taxon>50 kb inversion clade</taxon>
        <taxon>NPAAA clade</taxon>
        <taxon>Hologalegina</taxon>
        <taxon>IRL clade</taxon>
        <taxon>Trifolieae</taxon>
        <taxon>Medicago</taxon>
    </lineage>
</organism>
<dbReference type="PANTHER" id="PTHR11017">
    <property type="entry name" value="LEUCINE-RICH REPEAT-CONTAINING PROTEIN"/>
    <property type="match status" value="1"/>
</dbReference>
<keyword evidence="1" id="KW-0677">Repeat</keyword>
<dbReference type="STRING" id="3880.G7JDB4"/>
<gene>
    <name evidence="5" type="ordered locus">MTR_4g023220</name>
</gene>
<dbReference type="Proteomes" id="UP000002051">
    <property type="component" value="Chromosome 4"/>
</dbReference>
<dbReference type="InterPro" id="IPR036390">
    <property type="entry name" value="WH_DNA-bd_sf"/>
</dbReference>
<dbReference type="InterPro" id="IPR032675">
    <property type="entry name" value="LRR_dom_sf"/>
</dbReference>
<proteinExistence type="predicted"/>
<dbReference type="Pfam" id="PF23286">
    <property type="entry name" value="LRR_13"/>
    <property type="match status" value="1"/>
</dbReference>
<dbReference type="Pfam" id="PF23282">
    <property type="entry name" value="WHD_ROQ1"/>
    <property type="match status" value="1"/>
</dbReference>